<dbReference type="Proteomes" id="UP000783686">
    <property type="component" value="Unassembled WGS sequence"/>
</dbReference>
<organism evidence="1 2">
    <name type="scientific">Bursaphelenchus okinawaensis</name>
    <dbReference type="NCBI Taxonomy" id="465554"/>
    <lineage>
        <taxon>Eukaryota</taxon>
        <taxon>Metazoa</taxon>
        <taxon>Ecdysozoa</taxon>
        <taxon>Nematoda</taxon>
        <taxon>Chromadorea</taxon>
        <taxon>Rhabditida</taxon>
        <taxon>Tylenchina</taxon>
        <taxon>Tylenchomorpha</taxon>
        <taxon>Aphelenchoidea</taxon>
        <taxon>Aphelenchoididae</taxon>
        <taxon>Bursaphelenchus</taxon>
    </lineage>
</organism>
<comment type="caution">
    <text evidence="1">The sequence shown here is derived from an EMBL/GenBank/DDBJ whole genome shotgun (WGS) entry which is preliminary data.</text>
</comment>
<dbReference type="EMBL" id="CAJFDH010000004">
    <property type="protein sequence ID" value="CAD5220302.1"/>
    <property type="molecule type" value="Genomic_DNA"/>
</dbReference>
<gene>
    <name evidence="1" type="ORF">BOKJ2_LOCUS8876</name>
</gene>
<reference evidence="1" key="1">
    <citation type="submission" date="2020-09" db="EMBL/GenBank/DDBJ databases">
        <authorList>
            <person name="Kikuchi T."/>
        </authorList>
    </citation>
    <scope>NUCLEOTIDE SEQUENCE</scope>
    <source>
        <strain evidence="1">SH1</strain>
    </source>
</reference>
<evidence type="ECO:0000313" key="2">
    <source>
        <dbReference type="Proteomes" id="UP000614601"/>
    </source>
</evidence>
<dbReference type="Proteomes" id="UP000614601">
    <property type="component" value="Unassembled WGS sequence"/>
</dbReference>
<dbReference type="EMBL" id="CAJFCW020000004">
    <property type="protein sequence ID" value="CAG9113494.1"/>
    <property type="molecule type" value="Genomic_DNA"/>
</dbReference>
<keyword evidence="2" id="KW-1185">Reference proteome</keyword>
<proteinExistence type="predicted"/>
<name>A0A811KXM1_9BILA</name>
<evidence type="ECO:0000313" key="1">
    <source>
        <dbReference type="EMBL" id="CAD5220302.1"/>
    </source>
</evidence>
<accession>A0A811KXM1</accession>
<sequence>MLEKNATVNVIKEMLSTNNNNNSNDNNNNKKSYALRAVDAKDSCSNVNDKVQGYEKAYGNALGNYGNKSYSISNDNVEKSYVSVEDGTSRKFINQTDFFALKSNVTSNYVEYNQGTINHNIINDNFYTPDIEAMNTQSVYDQIYDIQQDMAFNDGPNNNFSTPEQWQSMEMACSTSVPSFHFSQ</sequence>
<protein>
    <submittedName>
        <fullName evidence="1">Uncharacterized protein</fullName>
    </submittedName>
</protein>
<dbReference type="AlphaFoldDB" id="A0A811KXM1"/>